<reference evidence="1" key="2">
    <citation type="journal article" date="2015" name="Fish Shellfish Immunol.">
        <title>Early steps in the European eel (Anguilla anguilla)-Vibrio vulnificus interaction in the gills: Role of the RtxA13 toxin.</title>
        <authorList>
            <person name="Callol A."/>
            <person name="Pajuelo D."/>
            <person name="Ebbesson L."/>
            <person name="Teles M."/>
            <person name="MacKenzie S."/>
            <person name="Amaro C."/>
        </authorList>
    </citation>
    <scope>NUCLEOTIDE SEQUENCE</scope>
</reference>
<sequence>MSHDRDLTVSAPLRHQSTPIRGLFTWHMDLSRVAYRCIVGRLYSSPECRRWILIGR</sequence>
<dbReference type="EMBL" id="GBXM01089469">
    <property type="protein sequence ID" value="JAH19108.1"/>
    <property type="molecule type" value="Transcribed_RNA"/>
</dbReference>
<proteinExistence type="predicted"/>
<protein>
    <submittedName>
        <fullName evidence="1">Uncharacterized protein</fullName>
    </submittedName>
</protein>
<organism evidence="1">
    <name type="scientific">Anguilla anguilla</name>
    <name type="common">European freshwater eel</name>
    <name type="synonym">Muraena anguilla</name>
    <dbReference type="NCBI Taxonomy" id="7936"/>
    <lineage>
        <taxon>Eukaryota</taxon>
        <taxon>Metazoa</taxon>
        <taxon>Chordata</taxon>
        <taxon>Craniata</taxon>
        <taxon>Vertebrata</taxon>
        <taxon>Euteleostomi</taxon>
        <taxon>Actinopterygii</taxon>
        <taxon>Neopterygii</taxon>
        <taxon>Teleostei</taxon>
        <taxon>Anguilliformes</taxon>
        <taxon>Anguillidae</taxon>
        <taxon>Anguilla</taxon>
    </lineage>
</organism>
<evidence type="ECO:0000313" key="1">
    <source>
        <dbReference type="EMBL" id="JAH19108.1"/>
    </source>
</evidence>
<name>A0A0E9QSK7_ANGAN</name>
<dbReference type="AlphaFoldDB" id="A0A0E9QSK7"/>
<accession>A0A0E9QSK7</accession>
<reference evidence="1" key="1">
    <citation type="submission" date="2014-11" db="EMBL/GenBank/DDBJ databases">
        <authorList>
            <person name="Amaro Gonzalez C."/>
        </authorList>
    </citation>
    <scope>NUCLEOTIDE SEQUENCE</scope>
</reference>